<evidence type="ECO:0000313" key="3">
    <source>
        <dbReference type="EMBL" id="RWR98640.1"/>
    </source>
</evidence>
<comment type="caution">
    <text evidence="3">The sequence shown here is derived from an EMBL/GenBank/DDBJ whole genome shotgun (WGS) entry which is preliminary data.</text>
</comment>
<dbReference type="Pfam" id="PF01826">
    <property type="entry name" value="TIL"/>
    <property type="match status" value="1"/>
</dbReference>
<dbReference type="Proteomes" id="UP000285301">
    <property type="component" value="Unassembled WGS sequence"/>
</dbReference>
<evidence type="ECO:0000259" key="1">
    <source>
        <dbReference type="Pfam" id="PF01826"/>
    </source>
</evidence>
<keyword evidence="5" id="KW-1185">Reference proteome</keyword>
<dbReference type="EMBL" id="NCKU01020117">
    <property type="protein sequence ID" value="RWR98640.1"/>
    <property type="molecule type" value="Genomic_DNA"/>
</dbReference>
<dbReference type="EMBL" id="NCKU01020119">
    <property type="protein sequence ID" value="RWR98639.1"/>
    <property type="molecule type" value="Genomic_DNA"/>
</dbReference>
<dbReference type="InterPro" id="IPR036084">
    <property type="entry name" value="Ser_inhib-like_sf"/>
</dbReference>
<protein>
    <recommendedName>
        <fullName evidence="1">TIL domain-containing protein</fullName>
    </recommendedName>
</protein>
<dbReference type="CDD" id="cd19941">
    <property type="entry name" value="TIL"/>
    <property type="match status" value="1"/>
</dbReference>
<organism evidence="3 5">
    <name type="scientific">Dinothrombium tinctorium</name>
    <dbReference type="NCBI Taxonomy" id="1965070"/>
    <lineage>
        <taxon>Eukaryota</taxon>
        <taxon>Metazoa</taxon>
        <taxon>Ecdysozoa</taxon>
        <taxon>Arthropoda</taxon>
        <taxon>Chelicerata</taxon>
        <taxon>Arachnida</taxon>
        <taxon>Acari</taxon>
        <taxon>Acariformes</taxon>
        <taxon>Trombidiformes</taxon>
        <taxon>Prostigmata</taxon>
        <taxon>Anystina</taxon>
        <taxon>Parasitengona</taxon>
        <taxon>Trombidioidea</taxon>
        <taxon>Trombidiidae</taxon>
        <taxon>Dinothrombium</taxon>
    </lineage>
</organism>
<accession>A0A3S4Q4D4</accession>
<feature type="domain" description="TIL" evidence="1">
    <location>
        <begin position="8"/>
        <end position="64"/>
    </location>
</feature>
<reference evidence="3 5" key="1">
    <citation type="journal article" date="2018" name="Gigascience">
        <title>Genomes of trombidid mites reveal novel predicted allergens and laterally-transferred genes associated with secondary metabolism.</title>
        <authorList>
            <person name="Dong X."/>
            <person name="Chaisiri K."/>
            <person name="Xia D."/>
            <person name="Armstrong S.D."/>
            <person name="Fang Y."/>
            <person name="Donnelly M.J."/>
            <person name="Kadowaki T."/>
            <person name="McGarry J.W."/>
            <person name="Darby A.C."/>
            <person name="Makepeace B.L."/>
        </authorList>
    </citation>
    <scope>NUCLEOTIDE SEQUENCE [LARGE SCALE GENOMIC DNA]</scope>
    <source>
        <strain evidence="3">UoL-WK</strain>
    </source>
</reference>
<dbReference type="EMBL" id="NCKU01016634">
    <property type="protein sequence ID" value="RWR99163.1"/>
    <property type="molecule type" value="Genomic_DNA"/>
</dbReference>
<evidence type="ECO:0000313" key="2">
    <source>
        <dbReference type="EMBL" id="RWR98639.1"/>
    </source>
</evidence>
<sequence>MNLYLLECGENEIYSNSVDTCNACPYIIDPSLACPRSVYEGCGCKSGFTRKTDINSKCIPKSDC</sequence>
<dbReference type="InterPro" id="IPR002919">
    <property type="entry name" value="TIL_dom"/>
</dbReference>
<name>A0A3S4Q4D4_9ACAR</name>
<proteinExistence type="predicted"/>
<dbReference type="AlphaFoldDB" id="A0A3S4Q4D4"/>
<dbReference type="SUPFAM" id="SSF57567">
    <property type="entry name" value="Serine protease inhibitors"/>
    <property type="match status" value="1"/>
</dbReference>
<evidence type="ECO:0000313" key="5">
    <source>
        <dbReference type="Proteomes" id="UP000285301"/>
    </source>
</evidence>
<dbReference type="Gene3D" id="2.10.25.10">
    <property type="entry name" value="Laminin"/>
    <property type="match status" value="1"/>
</dbReference>
<gene>
    <name evidence="4" type="ORF">B4U79_18826</name>
    <name evidence="3" type="ORF">B4U79_18887</name>
    <name evidence="2" type="ORF">B4U79_18888</name>
</gene>
<reference evidence="3" key="2">
    <citation type="submission" date="2018-11" db="EMBL/GenBank/DDBJ databases">
        <title>Trombidioid mite genomics.</title>
        <authorList>
            <person name="Dong X."/>
        </authorList>
    </citation>
    <scope>NUCLEOTIDE SEQUENCE</scope>
    <source>
        <strain evidence="3">UoL-WK</strain>
    </source>
</reference>
<evidence type="ECO:0000313" key="4">
    <source>
        <dbReference type="EMBL" id="RWR99163.1"/>
    </source>
</evidence>